<dbReference type="Pfam" id="PF13920">
    <property type="entry name" value="zf-C3HC4_3"/>
    <property type="match status" value="1"/>
</dbReference>
<dbReference type="AlphaFoldDB" id="A0A4Z1T5H1"/>
<dbReference type="SUPFAM" id="SSF48403">
    <property type="entry name" value="Ankyrin repeat"/>
    <property type="match status" value="2"/>
</dbReference>
<evidence type="ECO:0000259" key="3">
    <source>
        <dbReference type="PROSITE" id="PS50089"/>
    </source>
</evidence>
<dbReference type="VEuPathDB" id="GiardiaDB:GMRT_14937"/>
<dbReference type="Gene3D" id="3.30.40.10">
    <property type="entry name" value="Zinc/RING finger domain, C3HC4 (zinc finger)"/>
    <property type="match status" value="1"/>
</dbReference>
<feature type="domain" description="RING-type" evidence="3">
    <location>
        <begin position="662"/>
        <end position="698"/>
    </location>
</feature>
<keyword evidence="1" id="KW-0863">Zinc-finger</keyword>
<dbReference type="Pfam" id="PF12796">
    <property type="entry name" value="Ank_2"/>
    <property type="match status" value="5"/>
</dbReference>
<dbReference type="PANTHER" id="PTHR24120">
    <property type="entry name" value="GH07239P"/>
    <property type="match status" value="1"/>
</dbReference>
<dbReference type="PANTHER" id="PTHR24120:SF4">
    <property type="entry name" value="GH07239P"/>
    <property type="match status" value="1"/>
</dbReference>
<feature type="region of interest" description="Disordered" evidence="2">
    <location>
        <begin position="1"/>
        <end position="45"/>
    </location>
</feature>
<evidence type="ECO:0000256" key="1">
    <source>
        <dbReference type="PROSITE-ProRule" id="PRU00175"/>
    </source>
</evidence>
<dbReference type="SUPFAM" id="SSF57850">
    <property type="entry name" value="RING/U-box"/>
    <property type="match status" value="1"/>
</dbReference>
<feature type="compositionally biased region" description="Basic and acidic residues" evidence="2">
    <location>
        <begin position="1"/>
        <end position="18"/>
    </location>
</feature>
<dbReference type="EMBL" id="VDLU01000003">
    <property type="protein sequence ID" value="TNJ27721.1"/>
    <property type="molecule type" value="Genomic_DNA"/>
</dbReference>
<proteinExistence type="predicted"/>
<comment type="caution">
    <text evidence="4">The sequence shown here is derived from an EMBL/GenBank/DDBJ whole genome shotgun (WGS) entry which is preliminary data.</text>
</comment>
<keyword evidence="1" id="KW-0479">Metal-binding</keyword>
<accession>A0A4Z1T5H1</accession>
<dbReference type="Gene3D" id="1.25.40.20">
    <property type="entry name" value="Ankyrin repeat-containing domain"/>
    <property type="match status" value="4"/>
</dbReference>
<dbReference type="SMART" id="SM00248">
    <property type="entry name" value="ANK"/>
    <property type="match status" value="11"/>
</dbReference>
<dbReference type="OrthoDB" id="4772757at2759"/>
<dbReference type="InterPro" id="IPR036770">
    <property type="entry name" value="Ankyrin_rpt-contain_sf"/>
</dbReference>
<protein>
    <submittedName>
        <fullName evidence="4">Ankyrin repeat protein 2</fullName>
    </submittedName>
</protein>
<evidence type="ECO:0000256" key="2">
    <source>
        <dbReference type="SAM" id="MobiDB-lite"/>
    </source>
</evidence>
<reference evidence="4 5" key="1">
    <citation type="submission" date="2019-05" db="EMBL/GenBank/DDBJ databases">
        <title>The compact genome of Giardia muris reveals important steps in the evolution of intestinal protozoan parasites.</title>
        <authorList>
            <person name="Xu F."/>
            <person name="Jimenez-Gonzalez A."/>
            <person name="Einarsson E."/>
            <person name="Astvaldsson A."/>
            <person name="Peirasmaki D."/>
            <person name="Eckmann L."/>
            <person name="Andersson J.O."/>
            <person name="Svard S.G."/>
            <person name="Jerlstrom-Hultqvist J."/>
        </authorList>
    </citation>
    <scope>NUCLEOTIDE SEQUENCE [LARGE SCALE GENOMIC DNA]</scope>
    <source>
        <strain evidence="4 5">Roberts-Thomson</strain>
    </source>
</reference>
<sequence length="710" mass="77050">MEFERSVSDSLESLRDSDESVTEEPPEASDNSLLEQSASGPDSPNLPLEDLIAAFLKEKRSYPKGTTGLMYAAKQGNLSAVSQLVEPEGGRQNCLGQTALMLAAGSGHRDVVAALLQKEEGQADDCGQTASLYALRNGHFSLCAYLFGASEKERENTELPSRRFTAALMNDVEYFAGGNDEGPKVMQWNITALMLAAGCGHVRMLELLLPAEAGLQDAYGYTAFLYSLLNGHTTCASLLARHEHSVVIDPQSVATPLMWTAFLGASVRFDDLLSTAGAQLKEQYVFSCAQKSLTLGRGATALMSAAASGNVEYVRLLSAREQGLATEEGLTALMYAALYGQDACLDSLLSEASRTTSQKFHVQIRDVDIWLDEGSTALMFAAAMGHSKCVERLSTNEGGMQNCAGWTALMFGAERGHERCVKVLVSKELRMTTLEEGSTALMMASNAGHVECVKLLREEAGFQTTGWTGERVRFPPGTTALMFAAHNGFRDIVQILEKSSDLGKVDSYGQAALALALQKRHVELLDLLISEAPVRGISGRTQLEFLSDQSDTDEALYRLLFRKKAAVYIKLATVVRVFVLDRARAVVCPQLILSRYLEVSRLAQMVIQDLPAADVEPAREGLELIWSLVLGESLDPIGELYSALDDHFAAQPSMFIAEEDICMVCQTAFRDAMMSPCNHVVACASCFPLLSMQCPICRKAADDGLILMVS</sequence>
<dbReference type="PROSITE" id="PS50089">
    <property type="entry name" value="ZF_RING_2"/>
    <property type="match status" value="1"/>
</dbReference>
<evidence type="ECO:0000313" key="5">
    <source>
        <dbReference type="Proteomes" id="UP000315496"/>
    </source>
</evidence>
<dbReference type="Pfam" id="PF00023">
    <property type="entry name" value="Ank"/>
    <property type="match status" value="1"/>
</dbReference>
<keyword evidence="1" id="KW-0862">Zinc</keyword>
<evidence type="ECO:0000313" key="4">
    <source>
        <dbReference type="EMBL" id="TNJ27721.1"/>
    </source>
</evidence>
<dbReference type="InterPro" id="IPR002110">
    <property type="entry name" value="Ankyrin_rpt"/>
</dbReference>
<organism evidence="4 5">
    <name type="scientific">Giardia muris</name>
    <dbReference type="NCBI Taxonomy" id="5742"/>
    <lineage>
        <taxon>Eukaryota</taxon>
        <taxon>Metamonada</taxon>
        <taxon>Diplomonadida</taxon>
        <taxon>Hexamitidae</taxon>
        <taxon>Giardiinae</taxon>
        <taxon>Giardia</taxon>
    </lineage>
</organism>
<keyword evidence="5" id="KW-1185">Reference proteome</keyword>
<dbReference type="InterPro" id="IPR001841">
    <property type="entry name" value="Znf_RING"/>
</dbReference>
<feature type="compositionally biased region" description="Polar residues" evidence="2">
    <location>
        <begin position="29"/>
        <end position="42"/>
    </location>
</feature>
<gene>
    <name evidence="4" type="ORF">GMRT_14937</name>
</gene>
<dbReference type="InterPro" id="IPR013083">
    <property type="entry name" value="Znf_RING/FYVE/PHD"/>
</dbReference>
<dbReference type="GO" id="GO:0008270">
    <property type="term" value="F:zinc ion binding"/>
    <property type="evidence" value="ECO:0007669"/>
    <property type="project" value="UniProtKB-KW"/>
</dbReference>
<dbReference type="Proteomes" id="UP000315496">
    <property type="component" value="Chromosome 3"/>
</dbReference>
<name>A0A4Z1T5H1_GIAMU</name>